<sequence>MIINQKDFKNNLYLFKILIAFYLIKELKKFKY</sequence>
<accession>A0A0P7X4X3</accession>
<reference evidence="1 2" key="1">
    <citation type="submission" date="2015-09" db="EMBL/GenBank/DDBJ databases">
        <title>Identification and resolution of microdiversity through metagenomic sequencing of parallel consortia.</title>
        <authorList>
            <person name="Nelson W.C."/>
            <person name="Romine M.F."/>
            <person name="Lindemann S.R."/>
        </authorList>
    </citation>
    <scope>NUCLEOTIDE SEQUENCE [LARGE SCALE GENOMIC DNA]</scope>
    <source>
        <strain evidence="1">HL-49</strain>
    </source>
</reference>
<dbReference type="Proteomes" id="UP000050421">
    <property type="component" value="Unassembled WGS sequence"/>
</dbReference>
<dbReference type="STRING" id="1305737.GCA_000526355_02670"/>
<name>A0A0P7X4X3_9BACT</name>
<dbReference type="EMBL" id="LJXT01000136">
    <property type="protein sequence ID" value="KPQ09871.1"/>
    <property type="molecule type" value="Genomic_DNA"/>
</dbReference>
<proteinExistence type="predicted"/>
<dbReference type="AlphaFoldDB" id="A0A0P7X4X3"/>
<comment type="caution">
    <text evidence="1">The sequence shown here is derived from an EMBL/GenBank/DDBJ whole genome shotgun (WGS) entry which is preliminary data.</text>
</comment>
<evidence type="ECO:0000313" key="2">
    <source>
        <dbReference type="Proteomes" id="UP000050421"/>
    </source>
</evidence>
<protein>
    <submittedName>
        <fullName evidence="1">Uncharacterized protein</fullName>
    </submittedName>
</protein>
<organism evidence="1 2">
    <name type="scientific">Algoriphagus marincola HL-49</name>
    <dbReference type="NCBI Taxonomy" id="1305737"/>
    <lineage>
        <taxon>Bacteria</taxon>
        <taxon>Pseudomonadati</taxon>
        <taxon>Bacteroidota</taxon>
        <taxon>Cytophagia</taxon>
        <taxon>Cytophagales</taxon>
        <taxon>Cyclobacteriaceae</taxon>
        <taxon>Algoriphagus</taxon>
    </lineage>
</organism>
<evidence type="ECO:0000313" key="1">
    <source>
        <dbReference type="EMBL" id="KPQ09871.1"/>
    </source>
</evidence>
<gene>
    <name evidence="1" type="ORF">HLUCCX10_16025</name>
</gene>